<gene>
    <name evidence="1" type="ORF">GLOIN_2v1775190</name>
</gene>
<proteinExistence type="predicted"/>
<evidence type="ECO:0000313" key="2">
    <source>
        <dbReference type="Proteomes" id="UP000018888"/>
    </source>
</evidence>
<sequence>MTREKYKLSGYFLMLEEKSNKYNNYAVCQECVRGLGREEAMKQRFTNTKHACAKHLENYNDFDEGKTEVLTPLSSTSTPSQGSSNLNNFFYKSSRANSISSISDISFRSFGPLDLSLIHI</sequence>
<name>A0A2P4Q0E2_RHIID</name>
<evidence type="ECO:0000313" key="1">
    <source>
        <dbReference type="EMBL" id="POG71125.1"/>
    </source>
</evidence>
<protein>
    <submittedName>
        <fullName evidence="1">Uncharacterized protein</fullName>
    </submittedName>
</protein>
<comment type="caution">
    <text evidence="1">The sequence shown here is derived from an EMBL/GenBank/DDBJ whole genome shotgun (WGS) entry which is preliminary data.</text>
</comment>
<keyword evidence="2" id="KW-1185">Reference proteome</keyword>
<accession>A0A2P4Q0E2</accession>
<dbReference type="EMBL" id="AUPC02000112">
    <property type="protein sequence ID" value="POG71125.1"/>
    <property type="molecule type" value="Genomic_DNA"/>
</dbReference>
<dbReference type="AlphaFoldDB" id="A0A2P4Q0E2"/>
<reference evidence="1 2" key="2">
    <citation type="journal article" date="2018" name="New Phytol.">
        <title>High intraspecific genome diversity in the model arbuscular mycorrhizal symbiont Rhizophagus irregularis.</title>
        <authorList>
            <person name="Chen E.C.H."/>
            <person name="Morin E."/>
            <person name="Beaudet D."/>
            <person name="Noel J."/>
            <person name="Yildirir G."/>
            <person name="Ndikumana S."/>
            <person name="Charron P."/>
            <person name="St-Onge C."/>
            <person name="Giorgi J."/>
            <person name="Kruger M."/>
            <person name="Marton T."/>
            <person name="Ropars J."/>
            <person name="Grigoriev I.V."/>
            <person name="Hainaut M."/>
            <person name="Henrissat B."/>
            <person name="Roux C."/>
            <person name="Martin F."/>
            <person name="Corradi N."/>
        </authorList>
    </citation>
    <scope>NUCLEOTIDE SEQUENCE [LARGE SCALE GENOMIC DNA]</scope>
    <source>
        <strain evidence="1 2">DAOM 197198</strain>
    </source>
</reference>
<organism evidence="1 2">
    <name type="scientific">Rhizophagus irregularis (strain DAOM 181602 / DAOM 197198 / MUCL 43194)</name>
    <name type="common">Arbuscular mycorrhizal fungus</name>
    <name type="synonym">Glomus intraradices</name>
    <dbReference type="NCBI Taxonomy" id="747089"/>
    <lineage>
        <taxon>Eukaryota</taxon>
        <taxon>Fungi</taxon>
        <taxon>Fungi incertae sedis</taxon>
        <taxon>Mucoromycota</taxon>
        <taxon>Glomeromycotina</taxon>
        <taxon>Glomeromycetes</taxon>
        <taxon>Glomerales</taxon>
        <taxon>Glomeraceae</taxon>
        <taxon>Rhizophagus</taxon>
    </lineage>
</organism>
<dbReference type="VEuPathDB" id="FungiDB:RhiirFUN_015592"/>
<dbReference type="Proteomes" id="UP000018888">
    <property type="component" value="Unassembled WGS sequence"/>
</dbReference>
<reference evidence="1 2" key="1">
    <citation type="journal article" date="2013" name="Proc. Natl. Acad. Sci. U.S.A.">
        <title>Genome of an arbuscular mycorrhizal fungus provides insight into the oldest plant symbiosis.</title>
        <authorList>
            <person name="Tisserant E."/>
            <person name="Malbreil M."/>
            <person name="Kuo A."/>
            <person name="Kohler A."/>
            <person name="Symeonidi A."/>
            <person name="Balestrini R."/>
            <person name="Charron P."/>
            <person name="Duensing N."/>
            <person name="Frei Dit Frey N."/>
            <person name="Gianinazzi-Pearson V."/>
            <person name="Gilbert L.B."/>
            <person name="Handa Y."/>
            <person name="Herr J.R."/>
            <person name="Hijri M."/>
            <person name="Koul R."/>
            <person name="Kawaguchi M."/>
            <person name="Krajinski F."/>
            <person name="Lammers P.J."/>
            <person name="Masclaux F.G."/>
            <person name="Murat C."/>
            <person name="Morin E."/>
            <person name="Ndikumana S."/>
            <person name="Pagni M."/>
            <person name="Petitpierre D."/>
            <person name="Requena N."/>
            <person name="Rosikiewicz P."/>
            <person name="Riley R."/>
            <person name="Saito K."/>
            <person name="San Clemente H."/>
            <person name="Shapiro H."/>
            <person name="van Tuinen D."/>
            <person name="Becard G."/>
            <person name="Bonfante P."/>
            <person name="Paszkowski U."/>
            <person name="Shachar-Hill Y.Y."/>
            <person name="Tuskan G.A."/>
            <person name="Young P.W."/>
            <person name="Sanders I.R."/>
            <person name="Henrissat B."/>
            <person name="Rensing S.A."/>
            <person name="Grigoriev I.V."/>
            <person name="Corradi N."/>
            <person name="Roux C."/>
            <person name="Martin F."/>
        </authorList>
    </citation>
    <scope>NUCLEOTIDE SEQUENCE [LARGE SCALE GENOMIC DNA]</scope>
    <source>
        <strain evidence="1 2">DAOM 197198</strain>
    </source>
</reference>